<protein>
    <recommendedName>
        <fullName evidence="4">General secretion pathway protein H</fullName>
    </recommendedName>
</protein>
<dbReference type="Proteomes" id="UP001409585">
    <property type="component" value="Unassembled WGS sequence"/>
</dbReference>
<dbReference type="InterPro" id="IPR045584">
    <property type="entry name" value="Pilin-like"/>
</dbReference>
<name>A0AAV3U5J4_9ALTE</name>
<dbReference type="InterPro" id="IPR012902">
    <property type="entry name" value="N_methyl_site"/>
</dbReference>
<evidence type="ECO:0000313" key="2">
    <source>
        <dbReference type="EMBL" id="GAA4950441.1"/>
    </source>
</evidence>
<sequence length="200" mass="23056">MPSQHLPSHQRQRGFSLLELMVVLFMIGMLIGLVSVINIRFDAASELQDYAEDLYEQLRFGADEALFGGEHIGLVPQVDIGEDDKEHWQLAWHRFRDAEWQSLDTLPPIKTPEFVEITIEIDNEPVDLYRWLEFEKPVPVLTFYGGGEALAGTIILSLDEQSAREVDDFESRYVHMDISEIGRVRWRERADQAELLAEGR</sequence>
<accession>A0AAV3U5J4</accession>
<comment type="caution">
    <text evidence="2">The sequence shown here is derived from an EMBL/GenBank/DDBJ whole genome shotgun (WGS) entry which is preliminary data.</text>
</comment>
<dbReference type="Gene3D" id="3.55.40.10">
    <property type="entry name" value="minor pseudopilin epsh domain"/>
    <property type="match status" value="1"/>
</dbReference>
<keyword evidence="1" id="KW-0472">Membrane</keyword>
<proteinExistence type="predicted"/>
<feature type="transmembrane region" description="Helical" evidence="1">
    <location>
        <begin position="20"/>
        <end position="39"/>
    </location>
</feature>
<gene>
    <name evidence="2" type="ORF">GCM10025791_33440</name>
</gene>
<dbReference type="AlphaFoldDB" id="A0AAV3U5J4"/>
<keyword evidence="3" id="KW-1185">Reference proteome</keyword>
<evidence type="ECO:0000256" key="1">
    <source>
        <dbReference type="SAM" id="Phobius"/>
    </source>
</evidence>
<keyword evidence="1" id="KW-0812">Transmembrane</keyword>
<evidence type="ECO:0008006" key="4">
    <source>
        <dbReference type="Google" id="ProtNLM"/>
    </source>
</evidence>
<dbReference type="EMBL" id="BAABLX010000028">
    <property type="protein sequence ID" value="GAA4950441.1"/>
    <property type="molecule type" value="Genomic_DNA"/>
</dbReference>
<evidence type="ECO:0000313" key="3">
    <source>
        <dbReference type="Proteomes" id="UP001409585"/>
    </source>
</evidence>
<dbReference type="RefSeq" id="WP_345424945.1">
    <property type="nucleotide sequence ID" value="NZ_AP031496.1"/>
</dbReference>
<dbReference type="Pfam" id="PF07963">
    <property type="entry name" value="N_methyl"/>
    <property type="match status" value="1"/>
</dbReference>
<keyword evidence="1" id="KW-1133">Transmembrane helix</keyword>
<organism evidence="2 3">
    <name type="scientific">Halioxenophilus aromaticivorans</name>
    <dbReference type="NCBI Taxonomy" id="1306992"/>
    <lineage>
        <taxon>Bacteria</taxon>
        <taxon>Pseudomonadati</taxon>
        <taxon>Pseudomonadota</taxon>
        <taxon>Gammaproteobacteria</taxon>
        <taxon>Alteromonadales</taxon>
        <taxon>Alteromonadaceae</taxon>
        <taxon>Halioxenophilus</taxon>
    </lineage>
</organism>
<dbReference type="NCBIfam" id="TIGR02532">
    <property type="entry name" value="IV_pilin_GFxxxE"/>
    <property type="match status" value="1"/>
</dbReference>
<dbReference type="PROSITE" id="PS00409">
    <property type="entry name" value="PROKAR_NTER_METHYL"/>
    <property type="match status" value="1"/>
</dbReference>
<dbReference type="SUPFAM" id="SSF54523">
    <property type="entry name" value="Pili subunits"/>
    <property type="match status" value="1"/>
</dbReference>
<reference evidence="3" key="1">
    <citation type="journal article" date="2019" name="Int. J. Syst. Evol. Microbiol.">
        <title>The Global Catalogue of Microorganisms (GCM) 10K type strain sequencing project: providing services to taxonomists for standard genome sequencing and annotation.</title>
        <authorList>
            <consortium name="The Broad Institute Genomics Platform"/>
            <consortium name="The Broad Institute Genome Sequencing Center for Infectious Disease"/>
            <person name="Wu L."/>
            <person name="Ma J."/>
        </authorList>
    </citation>
    <scope>NUCLEOTIDE SEQUENCE [LARGE SCALE GENOMIC DNA]</scope>
    <source>
        <strain evidence="3">JCM 19134</strain>
    </source>
</reference>